<proteinExistence type="predicted"/>
<accession>A0ABD3JKI9</accession>
<evidence type="ECO:0000256" key="1">
    <source>
        <dbReference type="SAM" id="MobiDB-lite"/>
    </source>
</evidence>
<feature type="compositionally biased region" description="Polar residues" evidence="1">
    <location>
        <begin position="165"/>
        <end position="174"/>
    </location>
</feature>
<name>A0ABD3JKI9_EUCGL</name>
<dbReference type="Proteomes" id="UP001634007">
    <property type="component" value="Unassembled WGS sequence"/>
</dbReference>
<feature type="region of interest" description="Disordered" evidence="1">
    <location>
        <begin position="100"/>
        <end position="119"/>
    </location>
</feature>
<sequence>MHNSDPHNNNHHHHHHHHHHLVGPRISFSNDFVESQCAARQERRSAAAGEAPASSDFEFSVSSYSMMSADELFSKGKLLPFKEKPTAGKGTTTLREELLAGDDDSGCSASRRPPKGSGRWKGFLGLRKSHIGSRKADKSCEASCDGSKRTAGFGVVPDSMHYHGKTSQEMTSEGGSNGCMDEEMEM</sequence>
<feature type="compositionally biased region" description="Basic residues" evidence="1">
    <location>
        <begin position="9"/>
        <end position="21"/>
    </location>
</feature>
<gene>
    <name evidence="2" type="ORF">ACJRO7_030941</name>
</gene>
<dbReference type="PANTHER" id="PTHR31722:SF62">
    <property type="entry name" value="EMB|CAB62433.1"/>
    <property type="match status" value="1"/>
</dbReference>
<reference evidence="2 3" key="1">
    <citation type="submission" date="2024-11" db="EMBL/GenBank/DDBJ databases">
        <title>Chromosome-level genome assembly of Eucalyptus globulus Labill. provides insights into its genome evolution.</title>
        <authorList>
            <person name="Li X."/>
        </authorList>
    </citation>
    <scope>NUCLEOTIDE SEQUENCE [LARGE SCALE GENOMIC DNA]</scope>
    <source>
        <strain evidence="2">CL2024</strain>
        <tissue evidence="2">Fresh tender leaves</tissue>
    </source>
</reference>
<dbReference type="AlphaFoldDB" id="A0ABD3JKI9"/>
<evidence type="ECO:0000313" key="3">
    <source>
        <dbReference type="Proteomes" id="UP001634007"/>
    </source>
</evidence>
<dbReference type="PANTHER" id="PTHR31722">
    <property type="entry name" value="OS06G0675200 PROTEIN"/>
    <property type="match status" value="1"/>
</dbReference>
<evidence type="ECO:0000313" key="2">
    <source>
        <dbReference type="EMBL" id="KAL3725977.1"/>
    </source>
</evidence>
<protein>
    <submittedName>
        <fullName evidence="2">Uncharacterized protein</fullName>
    </submittedName>
</protein>
<comment type="caution">
    <text evidence="2">The sequence shown here is derived from an EMBL/GenBank/DDBJ whole genome shotgun (WGS) entry which is preliminary data.</text>
</comment>
<feature type="region of interest" description="Disordered" evidence="1">
    <location>
        <begin position="155"/>
        <end position="186"/>
    </location>
</feature>
<feature type="region of interest" description="Disordered" evidence="1">
    <location>
        <begin position="1"/>
        <end position="21"/>
    </location>
</feature>
<keyword evidence="3" id="KW-1185">Reference proteome</keyword>
<organism evidence="2 3">
    <name type="scientific">Eucalyptus globulus</name>
    <name type="common">Tasmanian blue gum</name>
    <dbReference type="NCBI Taxonomy" id="34317"/>
    <lineage>
        <taxon>Eukaryota</taxon>
        <taxon>Viridiplantae</taxon>
        <taxon>Streptophyta</taxon>
        <taxon>Embryophyta</taxon>
        <taxon>Tracheophyta</taxon>
        <taxon>Spermatophyta</taxon>
        <taxon>Magnoliopsida</taxon>
        <taxon>eudicotyledons</taxon>
        <taxon>Gunneridae</taxon>
        <taxon>Pentapetalae</taxon>
        <taxon>rosids</taxon>
        <taxon>malvids</taxon>
        <taxon>Myrtales</taxon>
        <taxon>Myrtaceae</taxon>
        <taxon>Myrtoideae</taxon>
        <taxon>Eucalypteae</taxon>
        <taxon>Eucalyptus</taxon>
    </lineage>
</organism>
<dbReference type="EMBL" id="JBJKBG010000008">
    <property type="protein sequence ID" value="KAL3725977.1"/>
    <property type="molecule type" value="Genomic_DNA"/>
</dbReference>